<dbReference type="PROSITE" id="PS50003">
    <property type="entry name" value="PH_DOMAIN"/>
    <property type="match status" value="1"/>
</dbReference>
<dbReference type="InterPro" id="IPR011993">
    <property type="entry name" value="PH-like_dom_sf"/>
</dbReference>
<protein>
    <recommendedName>
        <fullName evidence="2">phosphoinositide phospholipase C</fullName>
        <ecNumber evidence="2">3.1.4.11</ecNumber>
    </recommendedName>
</protein>
<dbReference type="FunFam" id="2.30.29.30:FF:000088">
    <property type="entry name" value="Phosphoinositide phospholipase C"/>
    <property type="match status" value="1"/>
</dbReference>
<comment type="caution">
    <text evidence="12">The sequence shown here is derived from an EMBL/GenBank/DDBJ whole genome shotgun (WGS) entry which is preliminary data.</text>
</comment>
<dbReference type="Proteomes" id="UP001356427">
    <property type="component" value="Unassembled WGS sequence"/>
</dbReference>
<evidence type="ECO:0000256" key="9">
    <source>
        <dbReference type="ARBA" id="ARBA00023224"/>
    </source>
</evidence>
<evidence type="ECO:0000313" key="13">
    <source>
        <dbReference type="Proteomes" id="UP001356427"/>
    </source>
</evidence>
<dbReference type="PANTHER" id="PTHR10336:SF33">
    <property type="entry name" value="1-PHOSPHATIDYLINOSITOL 4,5-BISPHOSPHATE PHOSPHODIESTERASE DELTA-3"/>
    <property type="match status" value="1"/>
</dbReference>
<dbReference type="EMBL" id="JAGTTL010000015">
    <property type="protein sequence ID" value="KAK6311540.1"/>
    <property type="molecule type" value="Genomic_DNA"/>
</dbReference>
<keyword evidence="7" id="KW-0442">Lipid degradation</keyword>
<keyword evidence="13" id="KW-1185">Reference proteome</keyword>
<keyword evidence="9" id="KW-0807">Transducer</keyword>
<evidence type="ECO:0000256" key="10">
    <source>
        <dbReference type="ARBA" id="ARBA00023674"/>
    </source>
</evidence>
<dbReference type="GO" id="GO:0005886">
    <property type="term" value="C:plasma membrane"/>
    <property type="evidence" value="ECO:0007669"/>
    <property type="project" value="TreeGrafter"/>
</dbReference>
<keyword evidence="5" id="KW-0378">Hydrolase</keyword>
<dbReference type="GO" id="GO:0004435">
    <property type="term" value="F:phosphatidylinositol-4,5-bisphosphate phospholipase C activity"/>
    <property type="evidence" value="ECO:0007669"/>
    <property type="project" value="UniProtKB-EC"/>
</dbReference>
<keyword evidence="6" id="KW-0106">Calcium</keyword>
<sequence>MEVVLPKDCCMYKGVLDDEDVRAMMRGSNMVKVRSQRWQKSRSLRLLEDGVTVWCESTKSSRKAKAQQTFSVTEVECVREGCQSEALRRLSGSVPENQCFTVVFRGARKSLDLLCPCEEEARHWVRGIRTLKERVANMTQKEKLDQYPLPPVALCCAVPGCQPSTQSKYSAGWAARIAMVTDSEHNTVTCTIPHPQHT</sequence>
<keyword evidence="3" id="KW-0479">Metal-binding</keyword>
<comment type="cofactor">
    <cofactor evidence="1">
        <name>Ca(2+)</name>
        <dbReference type="ChEBI" id="CHEBI:29108"/>
    </cofactor>
</comment>
<evidence type="ECO:0000313" key="12">
    <source>
        <dbReference type="EMBL" id="KAK6311540.1"/>
    </source>
</evidence>
<evidence type="ECO:0000256" key="1">
    <source>
        <dbReference type="ARBA" id="ARBA00001913"/>
    </source>
</evidence>
<dbReference type="Pfam" id="PF00169">
    <property type="entry name" value="PH"/>
    <property type="match status" value="1"/>
</dbReference>
<evidence type="ECO:0000256" key="6">
    <source>
        <dbReference type="ARBA" id="ARBA00022837"/>
    </source>
</evidence>
<name>A0AAN8QPQ8_9TELE</name>
<reference evidence="12 13" key="1">
    <citation type="submission" date="2021-04" db="EMBL/GenBank/DDBJ databases">
        <authorList>
            <person name="De Guttry C."/>
            <person name="Zahm M."/>
            <person name="Klopp C."/>
            <person name="Cabau C."/>
            <person name="Louis A."/>
            <person name="Berthelot C."/>
            <person name="Parey E."/>
            <person name="Roest Crollius H."/>
            <person name="Montfort J."/>
            <person name="Robinson-Rechavi M."/>
            <person name="Bucao C."/>
            <person name="Bouchez O."/>
            <person name="Gislard M."/>
            <person name="Lluch J."/>
            <person name="Milhes M."/>
            <person name="Lampietro C."/>
            <person name="Lopez Roques C."/>
            <person name="Donnadieu C."/>
            <person name="Braasch I."/>
            <person name="Desvignes T."/>
            <person name="Postlethwait J."/>
            <person name="Bobe J."/>
            <person name="Wedekind C."/>
            <person name="Guiguen Y."/>
        </authorList>
    </citation>
    <scope>NUCLEOTIDE SEQUENCE [LARGE SCALE GENOMIC DNA]</scope>
    <source>
        <strain evidence="12">Cs_M1</strain>
        <tissue evidence="12">Blood</tissue>
    </source>
</reference>
<dbReference type="GO" id="GO:0035556">
    <property type="term" value="P:intracellular signal transduction"/>
    <property type="evidence" value="ECO:0007669"/>
    <property type="project" value="InterPro"/>
</dbReference>
<dbReference type="Gene3D" id="2.30.29.30">
    <property type="entry name" value="Pleckstrin-homology domain (PH domain)/Phosphotyrosine-binding domain (PTB)"/>
    <property type="match status" value="1"/>
</dbReference>
<evidence type="ECO:0000256" key="7">
    <source>
        <dbReference type="ARBA" id="ARBA00022963"/>
    </source>
</evidence>
<evidence type="ECO:0000256" key="2">
    <source>
        <dbReference type="ARBA" id="ARBA00012368"/>
    </source>
</evidence>
<dbReference type="SUPFAM" id="SSF50729">
    <property type="entry name" value="PH domain-like"/>
    <property type="match status" value="1"/>
</dbReference>
<feature type="domain" description="PH" evidence="11">
    <location>
        <begin position="22"/>
        <end position="133"/>
    </location>
</feature>
<dbReference type="PANTHER" id="PTHR10336">
    <property type="entry name" value="PHOSPHOINOSITIDE-SPECIFIC PHOSPHOLIPASE C FAMILY PROTEIN"/>
    <property type="match status" value="1"/>
</dbReference>
<dbReference type="GO" id="GO:0016042">
    <property type="term" value="P:lipid catabolic process"/>
    <property type="evidence" value="ECO:0007669"/>
    <property type="project" value="UniProtKB-KW"/>
</dbReference>
<comment type="catalytic activity">
    <reaction evidence="10">
        <text>a 1,2-diacyl-sn-glycero-3-phospho-(1D-myo-inositol-4,5-bisphosphate) + H2O = 1D-myo-inositol 1,4,5-trisphosphate + a 1,2-diacyl-sn-glycerol + H(+)</text>
        <dbReference type="Rhea" id="RHEA:33179"/>
        <dbReference type="ChEBI" id="CHEBI:15377"/>
        <dbReference type="ChEBI" id="CHEBI:15378"/>
        <dbReference type="ChEBI" id="CHEBI:17815"/>
        <dbReference type="ChEBI" id="CHEBI:58456"/>
        <dbReference type="ChEBI" id="CHEBI:203600"/>
        <dbReference type="EC" id="3.1.4.11"/>
    </reaction>
    <physiologicalReaction direction="left-to-right" evidence="10">
        <dbReference type="Rhea" id="RHEA:33180"/>
    </physiologicalReaction>
</comment>
<dbReference type="InterPro" id="IPR001849">
    <property type="entry name" value="PH_domain"/>
</dbReference>
<dbReference type="AlphaFoldDB" id="A0AAN8QPQ8"/>
<dbReference type="GO" id="GO:0046872">
    <property type="term" value="F:metal ion binding"/>
    <property type="evidence" value="ECO:0007669"/>
    <property type="project" value="UniProtKB-KW"/>
</dbReference>
<organism evidence="12 13">
    <name type="scientific">Coregonus suidteri</name>
    <dbReference type="NCBI Taxonomy" id="861788"/>
    <lineage>
        <taxon>Eukaryota</taxon>
        <taxon>Metazoa</taxon>
        <taxon>Chordata</taxon>
        <taxon>Craniata</taxon>
        <taxon>Vertebrata</taxon>
        <taxon>Euteleostomi</taxon>
        <taxon>Actinopterygii</taxon>
        <taxon>Neopterygii</taxon>
        <taxon>Teleostei</taxon>
        <taxon>Protacanthopterygii</taxon>
        <taxon>Salmoniformes</taxon>
        <taxon>Salmonidae</taxon>
        <taxon>Coregoninae</taxon>
        <taxon>Coregonus</taxon>
    </lineage>
</organism>
<evidence type="ECO:0000256" key="4">
    <source>
        <dbReference type="ARBA" id="ARBA00022737"/>
    </source>
</evidence>
<dbReference type="InterPro" id="IPR001192">
    <property type="entry name" value="PI-PLC_fam"/>
</dbReference>
<evidence type="ECO:0000256" key="5">
    <source>
        <dbReference type="ARBA" id="ARBA00022801"/>
    </source>
</evidence>
<dbReference type="EC" id="3.1.4.11" evidence="2"/>
<dbReference type="CDD" id="cd13363">
    <property type="entry name" value="PH_PLC_delta"/>
    <property type="match status" value="1"/>
</dbReference>
<evidence type="ECO:0000256" key="3">
    <source>
        <dbReference type="ARBA" id="ARBA00022723"/>
    </source>
</evidence>
<proteinExistence type="predicted"/>
<keyword evidence="8" id="KW-0443">Lipid metabolism</keyword>
<keyword evidence="4" id="KW-0677">Repeat</keyword>
<evidence type="ECO:0000259" key="11">
    <source>
        <dbReference type="PROSITE" id="PS50003"/>
    </source>
</evidence>
<gene>
    <name evidence="12" type="ORF">J4Q44_G00172040</name>
</gene>
<accession>A0AAN8QPQ8</accession>
<evidence type="ECO:0000256" key="8">
    <source>
        <dbReference type="ARBA" id="ARBA00023098"/>
    </source>
</evidence>